<feature type="transmembrane region" description="Helical" evidence="1">
    <location>
        <begin position="45"/>
        <end position="62"/>
    </location>
</feature>
<keyword evidence="1" id="KW-0472">Membrane</keyword>
<feature type="transmembrane region" description="Helical" evidence="1">
    <location>
        <begin position="120"/>
        <end position="141"/>
    </location>
</feature>
<dbReference type="EMBL" id="JBFNQN010000006">
    <property type="protein sequence ID" value="MEW9265054.1"/>
    <property type="molecule type" value="Genomic_DNA"/>
</dbReference>
<name>A0ABV3P5Z5_9ACTN</name>
<comment type="caution">
    <text evidence="2">The sequence shown here is derived from an EMBL/GenBank/DDBJ whole genome shotgun (WGS) entry which is preliminary data.</text>
</comment>
<organism evidence="2 3">
    <name type="scientific">Kineococcus endophyticus</name>
    <dbReference type="NCBI Taxonomy" id="1181883"/>
    <lineage>
        <taxon>Bacteria</taxon>
        <taxon>Bacillati</taxon>
        <taxon>Actinomycetota</taxon>
        <taxon>Actinomycetes</taxon>
        <taxon>Kineosporiales</taxon>
        <taxon>Kineosporiaceae</taxon>
        <taxon>Kineococcus</taxon>
    </lineage>
</organism>
<accession>A0ABV3P5Z5</accession>
<feature type="transmembrane region" description="Helical" evidence="1">
    <location>
        <begin position="69"/>
        <end position="89"/>
    </location>
</feature>
<gene>
    <name evidence="2" type="ORF">AB1207_09865</name>
</gene>
<dbReference type="RefSeq" id="WP_367637963.1">
    <property type="nucleotide sequence ID" value="NZ_JBFNQN010000006.1"/>
</dbReference>
<keyword evidence="1" id="KW-0812">Transmembrane</keyword>
<keyword evidence="1" id="KW-1133">Transmembrane helix</keyword>
<keyword evidence="3" id="KW-1185">Reference proteome</keyword>
<evidence type="ECO:0000256" key="1">
    <source>
        <dbReference type="SAM" id="Phobius"/>
    </source>
</evidence>
<reference evidence="2 3" key="1">
    <citation type="submission" date="2024-07" db="EMBL/GenBank/DDBJ databases">
        <authorList>
            <person name="Thanompreechachai J."/>
            <person name="Duangmal K."/>
        </authorList>
    </citation>
    <scope>NUCLEOTIDE SEQUENCE [LARGE SCALE GENOMIC DNA]</scope>
    <source>
        <strain evidence="2 3">KCTC 19886</strain>
    </source>
</reference>
<proteinExistence type="predicted"/>
<dbReference type="Proteomes" id="UP001555826">
    <property type="component" value="Unassembled WGS sequence"/>
</dbReference>
<protein>
    <submittedName>
        <fullName evidence="2">Uncharacterized protein</fullName>
    </submittedName>
</protein>
<evidence type="ECO:0000313" key="2">
    <source>
        <dbReference type="EMBL" id="MEW9265054.1"/>
    </source>
</evidence>
<evidence type="ECO:0000313" key="3">
    <source>
        <dbReference type="Proteomes" id="UP001555826"/>
    </source>
</evidence>
<sequence length="151" mass="14776">MSTARTAASRELRVSRGVAVAGAAAAVLHVPLAVAHAGSSLPLAGALLVMSLVCLPCAGHLWRAPSPRTWAVVAAVGGAVLLAHAALLATPATVSPGLVTPAGHASHTTALGLPGPSGGVALAAVSTLTAAQVLGCLVLLLRRRDGQSTVR</sequence>